<feature type="transmembrane region" description="Helical" evidence="8">
    <location>
        <begin position="89"/>
        <end position="115"/>
    </location>
</feature>
<keyword evidence="3 10" id="KW-0328">Glycosyltransferase</keyword>
<dbReference type="Pfam" id="PF13231">
    <property type="entry name" value="PMT_2"/>
    <property type="match status" value="1"/>
</dbReference>
<dbReference type="EC" id="2.4.-.-" evidence="10"/>
<evidence type="ECO:0000256" key="3">
    <source>
        <dbReference type="ARBA" id="ARBA00022676"/>
    </source>
</evidence>
<reference evidence="11" key="1">
    <citation type="journal article" date="2019" name="Int. J. Syst. Evol. Microbiol.">
        <title>The Global Catalogue of Microorganisms (GCM) 10K type strain sequencing project: providing services to taxonomists for standard genome sequencing and annotation.</title>
        <authorList>
            <consortium name="The Broad Institute Genomics Platform"/>
            <consortium name="The Broad Institute Genome Sequencing Center for Infectious Disease"/>
            <person name="Wu L."/>
            <person name="Ma J."/>
        </authorList>
    </citation>
    <scope>NUCLEOTIDE SEQUENCE [LARGE SCALE GENOMIC DNA]</scope>
    <source>
        <strain evidence="11">KCTC 42585</strain>
    </source>
</reference>
<evidence type="ECO:0000259" key="9">
    <source>
        <dbReference type="Pfam" id="PF13231"/>
    </source>
</evidence>
<evidence type="ECO:0000313" key="10">
    <source>
        <dbReference type="EMBL" id="MFD2517956.1"/>
    </source>
</evidence>
<keyword evidence="11" id="KW-1185">Reference proteome</keyword>
<dbReference type="InterPro" id="IPR050297">
    <property type="entry name" value="LipidA_mod_glycosyltrf_83"/>
</dbReference>
<evidence type="ECO:0000256" key="8">
    <source>
        <dbReference type="SAM" id="Phobius"/>
    </source>
</evidence>
<dbReference type="Proteomes" id="UP001597468">
    <property type="component" value="Unassembled WGS sequence"/>
</dbReference>
<evidence type="ECO:0000256" key="5">
    <source>
        <dbReference type="ARBA" id="ARBA00022692"/>
    </source>
</evidence>
<evidence type="ECO:0000256" key="4">
    <source>
        <dbReference type="ARBA" id="ARBA00022679"/>
    </source>
</evidence>
<evidence type="ECO:0000256" key="7">
    <source>
        <dbReference type="ARBA" id="ARBA00023136"/>
    </source>
</evidence>
<keyword evidence="2" id="KW-1003">Cell membrane</keyword>
<keyword evidence="6 8" id="KW-1133">Transmembrane helix</keyword>
<sequence>MSDYLKRIKIFAIALALPILLYNFFTAESMKYDIGGDAYDYVSLGVSLAKIQKYGHLSFDDGLINELQKDTISQKNYEFAGHSTWRPPVWPILIAGVFLISGYSLTNIIIFKFLLHLLGIFIFYRMLKLLKFHGLGLIIGTFLYAVSPAWQLYSRVFLSEPITFFLITLWIYMLLRHYQKGTVFLWQAIVAGILILSHPYFLFLPFSVWIVLFLQRKFALKKVIISSFIATCIIFSWIVRNFYVLDTNEFVLTTSSGAVLAKGWNGEVIKNHTNTKGDLADETLVLADYNFDRSKRYNEVEKMQLYKNATLDFIRKNPHLILPIVSTKIKSAFNPFPETPRPGILEIGRWGFQFLALLSLLYIFVFLGNPLVKSLAWGLVISTIGITVITYSGFRFRMPQVGLELLLIVYAVNDLGKRVKSKAIQNNKVK</sequence>
<keyword evidence="4 10" id="KW-0808">Transferase</keyword>
<evidence type="ECO:0000256" key="6">
    <source>
        <dbReference type="ARBA" id="ARBA00022989"/>
    </source>
</evidence>
<feature type="transmembrane region" description="Helical" evidence="8">
    <location>
        <begin position="374"/>
        <end position="394"/>
    </location>
</feature>
<feature type="transmembrane region" description="Helical" evidence="8">
    <location>
        <begin position="127"/>
        <end position="146"/>
    </location>
</feature>
<dbReference type="EMBL" id="JBHULT010000008">
    <property type="protein sequence ID" value="MFD2517956.1"/>
    <property type="molecule type" value="Genomic_DNA"/>
</dbReference>
<accession>A0ABW5IXY5</accession>
<keyword evidence="5 8" id="KW-0812">Transmembrane</keyword>
<feature type="domain" description="Glycosyltransferase RgtA/B/C/D-like" evidence="9">
    <location>
        <begin position="86"/>
        <end position="234"/>
    </location>
</feature>
<feature type="transmembrane region" description="Helical" evidence="8">
    <location>
        <begin position="152"/>
        <end position="172"/>
    </location>
</feature>
<evidence type="ECO:0000256" key="1">
    <source>
        <dbReference type="ARBA" id="ARBA00004651"/>
    </source>
</evidence>
<comment type="caution">
    <text evidence="10">The sequence shown here is derived from an EMBL/GenBank/DDBJ whole genome shotgun (WGS) entry which is preliminary data.</text>
</comment>
<dbReference type="InterPro" id="IPR038731">
    <property type="entry name" value="RgtA/B/C-like"/>
</dbReference>
<feature type="transmembrane region" description="Helical" evidence="8">
    <location>
        <begin position="218"/>
        <end position="239"/>
    </location>
</feature>
<name>A0ABW5IXY5_9FLAO</name>
<dbReference type="RefSeq" id="WP_380751159.1">
    <property type="nucleotide sequence ID" value="NZ_JBHULT010000008.1"/>
</dbReference>
<evidence type="ECO:0000256" key="2">
    <source>
        <dbReference type="ARBA" id="ARBA00022475"/>
    </source>
</evidence>
<feature type="transmembrane region" description="Helical" evidence="8">
    <location>
        <begin position="350"/>
        <end position="368"/>
    </location>
</feature>
<feature type="transmembrane region" description="Helical" evidence="8">
    <location>
        <begin position="184"/>
        <end position="212"/>
    </location>
</feature>
<protein>
    <submittedName>
        <fullName evidence="10">ArnT family glycosyltransferase</fullName>
        <ecNumber evidence="10">2.4.-.-</ecNumber>
    </submittedName>
</protein>
<keyword evidence="7 8" id="KW-0472">Membrane</keyword>
<dbReference type="GO" id="GO:0016757">
    <property type="term" value="F:glycosyltransferase activity"/>
    <property type="evidence" value="ECO:0007669"/>
    <property type="project" value="UniProtKB-KW"/>
</dbReference>
<organism evidence="10 11">
    <name type="scientific">Salinimicrobium flavum</name>
    <dbReference type="NCBI Taxonomy" id="1737065"/>
    <lineage>
        <taxon>Bacteria</taxon>
        <taxon>Pseudomonadati</taxon>
        <taxon>Bacteroidota</taxon>
        <taxon>Flavobacteriia</taxon>
        <taxon>Flavobacteriales</taxon>
        <taxon>Flavobacteriaceae</taxon>
        <taxon>Salinimicrobium</taxon>
    </lineage>
</organism>
<evidence type="ECO:0000313" key="11">
    <source>
        <dbReference type="Proteomes" id="UP001597468"/>
    </source>
</evidence>
<dbReference type="PANTHER" id="PTHR33908:SF11">
    <property type="entry name" value="MEMBRANE PROTEIN"/>
    <property type="match status" value="1"/>
</dbReference>
<gene>
    <name evidence="10" type="ORF">ACFSTG_08635</name>
</gene>
<comment type="subcellular location">
    <subcellularLocation>
        <location evidence="1">Cell membrane</location>
        <topology evidence="1">Multi-pass membrane protein</topology>
    </subcellularLocation>
</comment>
<proteinExistence type="predicted"/>
<dbReference type="PANTHER" id="PTHR33908">
    <property type="entry name" value="MANNOSYLTRANSFERASE YKCB-RELATED"/>
    <property type="match status" value="1"/>
</dbReference>